<gene>
    <name evidence="2" type="ORF">HYR64_01040</name>
</gene>
<comment type="caution">
    <text evidence="2">The sequence shown here is derived from an EMBL/GenBank/DDBJ whole genome shotgun (WGS) entry which is preliminary data.</text>
</comment>
<evidence type="ECO:0000256" key="1">
    <source>
        <dbReference type="SAM" id="MobiDB-lite"/>
    </source>
</evidence>
<dbReference type="AlphaFoldDB" id="A0A931LU09"/>
<evidence type="ECO:0000313" key="2">
    <source>
        <dbReference type="EMBL" id="MBI1755677.1"/>
    </source>
</evidence>
<name>A0A931LU09_FIMGI</name>
<feature type="region of interest" description="Disordered" evidence="1">
    <location>
        <begin position="422"/>
        <end position="458"/>
    </location>
</feature>
<feature type="compositionally biased region" description="Polar residues" evidence="1">
    <location>
        <begin position="446"/>
        <end position="457"/>
    </location>
</feature>
<reference evidence="2" key="1">
    <citation type="submission" date="2020-07" db="EMBL/GenBank/DDBJ databases">
        <title>Huge and variable diversity of episymbiotic CPR bacteria and DPANN archaea in groundwater ecosystems.</title>
        <authorList>
            <person name="He C.Y."/>
            <person name="Keren R."/>
            <person name="Whittaker M."/>
            <person name="Farag I.F."/>
            <person name="Doudna J."/>
            <person name="Cate J.H.D."/>
            <person name="Banfield J.F."/>
        </authorList>
    </citation>
    <scope>NUCLEOTIDE SEQUENCE</scope>
    <source>
        <strain evidence="2">NC_groundwater_17_Pr7_B-0.1um_64_12</strain>
    </source>
</reference>
<protein>
    <submittedName>
        <fullName evidence="2">Uncharacterized protein</fullName>
    </submittedName>
</protein>
<dbReference type="EMBL" id="JACOSL010000006">
    <property type="protein sequence ID" value="MBI1755677.1"/>
    <property type="molecule type" value="Genomic_DNA"/>
</dbReference>
<dbReference type="Proteomes" id="UP000727962">
    <property type="component" value="Unassembled WGS sequence"/>
</dbReference>
<dbReference type="SUPFAM" id="SSF82171">
    <property type="entry name" value="DPP6 N-terminal domain-like"/>
    <property type="match status" value="1"/>
</dbReference>
<evidence type="ECO:0000313" key="3">
    <source>
        <dbReference type="Proteomes" id="UP000727962"/>
    </source>
</evidence>
<sequence>MEGVFFVLAGAAMGQDILTDCVAGPDGVYVMLPPKAVCGSGLISYAWSPDGRYLLASVAETVTPDMLAGKTLEIKDLVALQRKTTLRLVLWDGQSGESRTVWTGAERNWSPAAVQWFASGDAAIVSVRSYDILSDETESPPRSETKIFALSAAGGEAEERLSVTEPPDAFPISVQVSPSTALAVVVGDFSADRKAKMRKRTARLLTPDGFRGADVEVPGGSIWGIVEWSDDGTSAVLTNYVQEPRPAKPRWQRWGLDFQAGKAIEQASGAAPKFPARPPETVLSLASPKQSTKRGEVRAGFRPVWLETKDKGEPKRALVTADGLQARLSPPGDAVAFVSSDALFVRRLVMLDREAFTTAFHDTKRGQLLLNVRSVGLAFQMFASDNDDKLPGPGADLYDKLGPYIKDLTFLYGFVYTWTGGRSPPSASPKKPSSATFPSKTDASLPLQTATPSSARTSRPYLRHRASCYPSRLAVWRVLSGGATGSDPLLVGSISLQTASLEAWRSWRHGGLEAWRSGGLAQTPHR</sequence>
<proteinExistence type="predicted"/>
<feature type="compositionally biased region" description="Low complexity" evidence="1">
    <location>
        <begin position="423"/>
        <end position="441"/>
    </location>
</feature>
<accession>A0A931LU09</accession>
<organism evidence="2 3">
    <name type="scientific">Fimbriimonas ginsengisoli</name>
    <dbReference type="NCBI Taxonomy" id="1005039"/>
    <lineage>
        <taxon>Bacteria</taxon>
        <taxon>Bacillati</taxon>
        <taxon>Armatimonadota</taxon>
        <taxon>Fimbriimonadia</taxon>
        <taxon>Fimbriimonadales</taxon>
        <taxon>Fimbriimonadaceae</taxon>
        <taxon>Fimbriimonas</taxon>
    </lineage>
</organism>